<evidence type="ECO:0000256" key="3">
    <source>
        <dbReference type="ARBA" id="ARBA00022777"/>
    </source>
</evidence>
<evidence type="ECO:0000256" key="4">
    <source>
        <dbReference type="ARBA" id="ARBA00022840"/>
    </source>
</evidence>
<protein>
    <submittedName>
        <fullName evidence="7">Kinase-like domain-containing protein</fullName>
    </submittedName>
</protein>
<dbReference type="InterPro" id="IPR051681">
    <property type="entry name" value="Ser/Thr_Kinases-Pseudokinases"/>
</dbReference>
<dbReference type="VEuPathDB" id="FungiDB:RhiirFUN_007895"/>
<dbReference type="GO" id="GO:0005524">
    <property type="term" value="F:ATP binding"/>
    <property type="evidence" value="ECO:0007669"/>
    <property type="project" value="UniProtKB-UniRule"/>
</dbReference>
<dbReference type="SUPFAM" id="SSF56112">
    <property type="entry name" value="Protein kinase-like (PK-like)"/>
    <property type="match status" value="1"/>
</dbReference>
<dbReference type="Pfam" id="PF08238">
    <property type="entry name" value="Sel1"/>
    <property type="match status" value="3"/>
</dbReference>
<dbReference type="InterPro" id="IPR011990">
    <property type="entry name" value="TPR-like_helical_dom_sf"/>
</dbReference>
<dbReference type="InterPro" id="IPR000719">
    <property type="entry name" value="Prot_kinase_dom"/>
</dbReference>
<keyword evidence="2 5" id="KW-0547">Nucleotide-binding</keyword>
<feature type="binding site" evidence="5">
    <location>
        <position position="75"/>
    </location>
    <ligand>
        <name>ATP</name>
        <dbReference type="ChEBI" id="CHEBI:30616"/>
    </ligand>
</feature>
<dbReference type="SUPFAM" id="SSF81901">
    <property type="entry name" value="HCP-like"/>
    <property type="match status" value="1"/>
</dbReference>
<comment type="caution">
    <text evidence="7">The sequence shown here is derived from an EMBL/GenBank/DDBJ whole genome shotgun (WGS) entry which is preliminary data.</text>
</comment>
<dbReference type="InterPro" id="IPR017441">
    <property type="entry name" value="Protein_kinase_ATP_BS"/>
</dbReference>
<dbReference type="AlphaFoldDB" id="A0A2P4PE07"/>
<evidence type="ECO:0000256" key="5">
    <source>
        <dbReference type="PROSITE-ProRule" id="PRU10141"/>
    </source>
</evidence>
<keyword evidence="8" id="KW-1185">Reference proteome</keyword>
<dbReference type="GO" id="GO:0004674">
    <property type="term" value="F:protein serine/threonine kinase activity"/>
    <property type="evidence" value="ECO:0007669"/>
    <property type="project" value="TreeGrafter"/>
</dbReference>
<dbReference type="Gene3D" id="1.25.40.10">
    <property type="entry name" value="Tetratricopeptide repeat domain"/>
    <property type="match status" value="1"/>
</dbReference>
<dbReference type="Pfam" id="PF07714">
    <property type="entry name" value="PK_Tyr_Ser-Thr"/>
    <property type="match status" value="1"/>
</dbReference>
<feature type="non-terminal residue" evidence="7">
    <location>
        <position position="511"/>
    </location>
</feature>
<accession>A0A2P4PE07</accession>
<dbReference type="PROSITE" id="PS50011">
    <property type="entry name" value="PROTEIN_KINASE_DOM"/>
    <property type="match status" value="1"/>
</dbReference>
<evidence type="ECO:0000313" key="7">
    <source>
        <dbReference type="EMBL" id="POG63615.1"/>
    </source>
</evidence>
<feature type="domain" description="Protein kinase" evidence="6">
    <location>
        <begin position="36"/>
        <end position="309"/>
    </location>
</feature>
<proteinExistence type="predicted"/>
<reference evidence="7 8" key="1">
    <citation type="journal article" date="2013" name="Proc. Natl. Acad. Sci. U.S.A.">
        <title>Genome of an arbuscular mycorrhizal fungus provides insight into the oldest plant symbiosis.</title>
        <authorList>
            <person name="Tisserant E."/>
            <person name="Malbreil M."/>
            <person name="Kuo A."/>
            <person name="Kohler A."/>
            <person name="Symeonidi A."/>
            <person name="Balestrini R."/>
            <person name="Charron P."/>
            <person name="Duensing N."/>
            <person name="Frei Dit Frey N."/>
            <person name="Gianinazzi-Pearson V."/>
            <person name="Gilbert L.B."/>
            <person name="Handa Y."/>
            <person name="Herr J.R."/>
            <person name="Hijri M."/>
            <person name="Koul R."/>
            <person name="Kawaguchi M."/>
            <person name="Krajinski F."/>
            <person name="Lammers P.J."/>
            <person name="Masclaux F.G."/>
            <person name="Murat C."/>
            <person name="Morin E."/>
            <person name="Ndikumana S."/>
            <person name="Pagni M."/>
            <person name="Petitpierre D."/>
            <person name="Requena N."/>
            <person name="Rosikiewicz P."/>
            <person name="Riley R."/>
            <person name="Saito K."/>
            <person name="San Clemente H."/>
            <person name="Shapiro H."/>
            <person name="van Tuinen D."/>
            <person name="Becard G."/>
            <person name="Bonfante P."/>
            <person name="Paszkowski U."/>
            <person name="Shachar-Hill Y.Y."/>
            <person name="Tuskan G.A."/>
            <person name="Young P.W."/>
            <person name="Sanders I.R."/>
            <person name="Henrissat B."/>
            <person name="Rensing S.A."/>
            <person name="Grigoriev I.V."/>
            <person name="Corradi N."/>
            <person name="Roux C."/>
            <person name="Martin F."/>
        </authorList>
    </citation>
    <scope>NUCLEOTIDE SEQUENCE [LARGE SCALE GENOMIC DNA]</scope>
    <source>
        <strain evidence="7 8">DAOM 197198</strain>
    </source>
</reference>
<evidence type="ECO:0000259" key="6">
    <source>
        <dbReference type="PROSITE" id="PS50011"/>
    </source>
</evidence>
<gene>
    <name evidence="7" type="ORF">GLOIN_2v1845808</name>
</gene>
<evidence type="ECO:0000256" key="2">
    <source>
        <dbReference type="ARBA" id="ARBA00022741"/>
    </source>
</evidence>
<name>A0A2P4PE07_RHIID</name>
<keyword evidence="1" id="KW-0808">Transferase</keyword>
<dbReference type="InterPro" id="IPR006597">
    <property type="entry name" value="Sel1-like"/>
</dbReference>
<evidence type="ECO:0000313" key="8">
    <source>
        <dbReference type="Proteomes" id="UP000018888"/>
    </source>
</evidence>
<dbReference type="PROSITE" id="PS00107">
    <property type="entry name" value="PROTEIN_KINASE_ATP"/>
    <property type="match status" value="1"/>
</dbReference>
<dbReference type="PANTHER" id="PTHR44329:SF288">
    <property type="entry name" value="MITOGEN-ACTIVATED PROTEIN KINASE KINASE KINASE 20"/>
    <property type="match status" value="1"/>
</dbReference>
<dbReference type="EMBL" id="AUPC02000262">
    <property type="protein sequence ID" value="POG63615.1"/>
    <property type="molecule type" value="Genomic_DNA"/>
</dbReference>
<dbReference type="PANTHER" id="PTHR44329">
    <property type="entry name" value="SERINE/THREONINE-PROTEIN KINASE TNNI3K-RELATED"/>
    <property type="match status" value="1"/>
</dbReference>
<keyword evidence="3" id="KW-0418">Kinase</keyword>
<sequence>MASSSNKKNIDTDKFIQWVEGGVAEDYINCHVYSEFKDIRFIGHGAFGKVYKATWKNSNTIVALKSFERNNLIIKEIVNEIKLLHKVNLHVNIIRFFGIAKRENNEDNIDPTSNYLLILEYADSGTLGNYLKDNFSKLDWNVKLQFAIQIADAVSCIHQNNIVHCDLHSDNILIHQNIVKLADFGLSRKLAEVSTQNHIYGKIAYIDPQHFQEQIDKNNKVGYHYKPNEKSDVYSVGVLLWEISSGEKPFKSYNCFYHQPKLMLEISEGKRETPIPNTPNDYINIYTKCWKNNPSDRPDMQQVLSNLKLVNLNIIDTNTLLINENDTIIAIENNKSLGNDNITNNQLNFNNEANEQINNIDLNNENIINELLSLYENAIQRGISKEDFIQLIKQHIIMKNKSKREIFNYLLDNMNKLQNIFLLAIFYHYGIITSANEIKAFELYKEATEKGHNNSMNYLGNCYKHGIGTEKNEIKAFELYNEAVEKGQVNAISNLGYCYQYGIGIEKNEIK</sequence>
<reference evidence="7 8" key="2">
    <citation type="journal article" date="2018" name="New Phytol.">
        <title>High intraspecific genome diversity in the model arbuscular mycorrhizal symbiont Rhizophagus irregularis.</title>
        <authorList>
            <person name="Chen E.C.H."/>
            <person name="Morin E."/>
            <person name="Beaudet D."/>
            <person name="Noel J."/>
            <person name="Yildirir G."/>
            <person name="Ndikumana S."/>
            <person name="Charron P."/>
            <person name="St-Onge C."/>
            <person name="Giorgi J."/>
            <person name="Kruger M."/>
            <person name="Marton T."/>
            <person name="Ropars J."/>
            <person name="Grigoriev I.V."/>
            <person name="Hainaut M."/>
            <person name="Henrissat B."/>
            <person name="Roux C."/>
            <person name="Martin F."/>
            <person name="Corradi N."/>
        </authorList>
    </citation>
    <scope>NUCLEOTIDE SEQUENCE [LARGE SCALE GENOMIC DNA]</scope>
    <source>
        <strain evidence="7 8">DAOM 197198</strain>
    </source>
</reference>
<dbReference type="Proteomes" id="UP000018888">
    <property type="component" value="Unassembled WGS sequence"/>
</dbReference>
<dbReference type="InterPro" id="IPR001245">
    <property type="entry name" value="Ser-Thr/Tyr_kinase_cat_dom"/>
</dbReference>
<keyword evidence="4 5" id="KW-0067">ATP-binding</keyword>
<dbReference type="PRINTS" id="PR00109">
    <property type="entry name" value="TYRKINASE"/>
</dbReference>
<organism evidence="7 8">
    <name type="scientific">Rhizophagus irregularis (strain DAOM 181602 / DAOM 197198 / MUCL 43194)</name>
    <name type="common">Arbuscular mycorrhizal fungus</name>
    <name type="synonym">Glomus intraradices</name>
    <dbReference type="NCBI Taxonomy" id="747089"/>
    <lineage>
        <taxon>Eukaryota</taxon>
        <taxon>Fungi</taxon>
        <taxon>Fungi incertae sedis</taxon>
        <taxon>Mucoromycota</taxon>
        <taxon>Glomeromycotina</taxon>
        <taxon>Glomeromycetes</taxon>
        <taxon>Glomerales</taxon>
        <taxon>Glomeraceae</taxon>
        <taxon>Rhizophagus</taxon>
    </lineage>
</organism>
<evidence type="ECO:0000256" key="1">
    <source>
        <dbReference type="ARBA" id="ARBA00022679"/>
    </source>
</evidence>
<dbReference type="SMART" id="SM00671">
    <property type="entry name" value="SEL1"/>
    <property type="match status" value="2"/>
</dbReference>
<dbReference type="InterPro" id="IPR011009">
    <property type="entry name" value="Kinase-like_dom_sf"/>
</dbReference>
<dbReference type="Gene3D" id="1.10.510.10">
    <property type="entry name" value="Transferase(Phosphotransferase) domain 1"/>
    <property type="match status" value="1"/>
</dbReference>